<dbReference type="VEuPathDB" id="VectorBase:GAUT046272"/>
<protein>
    <submittedName>
        <fullName evidence="1">Uncharacterized protein</fullName>
    </submittedName>
</protein>
<sequence length="166" mass="18635">MNLNISKSYYTSLAEIHIPPAPPAKTPLPPSSATIRLLLHTASLFSTMLLNRSKPYGAAAQQHTQHNIAQIIITAMDRFVWFVLLIVMSHLVTEFTRVTSGNARSTLHHNPVTANDIAVNKTYKNVDTNAATWPEITTWTIRPSSKTPLLQRQQQQQQQSILELQQ</sequence>
<organism evidence="1 2">
    <name type="scientific">Glossina austeni</name>
    <name type="common">Savannah tsetse fly</name>
    <dbReference type="NCBI Taxonomy" id="7395"/>
    <lineage>
        <taxon>Eukaryota</taxon>
        <taxon>Metazoa</taxon>
        <taxon>Ecdysozoa</taxon>
        <taxon>Arthropoda</taxon>
        <taxon>Hexapoda</taxon>
        <taxon>Insecta</taxon>
        <taxon>Pterygota</taxon>
        <taxon>Neoptera</taxon>
        <taxon>Endopterygota</taxon>
        <taxon>Diptera</taxon>
        <taxon>Brachycera</taxon>
        <taxon>Muscomorpha</taxon>
        <taxon>Hippoboscoidea</taxon>
        <taxon>Glossinidae</taxon>
        <taxon>Glossina</taxon>
    </lineage>
</organism>
<proteinExistence type="predicted"/>
<keyword evidence="2" id="KW-1185">Reference proteome</keyword>
<dbReference type="EnsemblMetazoa" id="GAUT046272-RA">
    <property type="protein sequence ID" value="GAUT046272-PA"/>
    <property type="gene ID" value="GAUT046272"/>
</dbReference>
<reference evidence="1" key="1">
    <citation type="submission" date="2020-05" db="UniProtKB">
        <authorList>
            <consortium name="EnsemblMetazoa"/>
        </authorList>
    </citation>
    <scope>IDENTIFICATION</scope>
    <source>
        <strain evidence="1">TTRI</strain>
    </source>
</reference>
<dbReference type="AlphaFoldDB" id="A0A1A9VST9"/>
<accession>A0A1A9VST9</accession>
<dbReference type="Proteomes" id="UP000078200">
    <property type="component" value="Unassembled WGS sequence"/>
</dbReference>
<evidence type="ECO:0000313" key="2">
    <source>
        <dbReference type="Proteomes" id="UP000078200"/>
    </source>
</evidence>
<evidence type="ECO:0000313" key="1">
    <source>
        <dbReference type="EnsemblMetazoa" id="GAUT046272-PA"/>
    </source>
</evidence>
<name>A0A1A9VST9_GLOAU</name>